<proteinExistence type="predicted"/>
<sequence>MSGTEKTFHTTKEDIRKAEAAVAGSHGGKLPKDTDISAMKSVIDSQTDKAKVIEERKANLPLPEQPPAASDLKSADIRTTGGGSGARSGIGPGESETGLQEPATADSGVRTSGEQFKKNTAPLSQVGREGKEGLEGLPKDARSR</sequence>
<reference evidence="2 3" key="1">
    <citation type="submission" date="2017-10" db="EMBL/GenBank/DDBJ databases">
        <title>Comparative genomics in systemic dimorphic fungi from Ajellomycetaceae.</title>
        <authorList>
            <person name="Munoz J.F."/>
            <person name="Mcewen J.G."/>
            <person name="Clay O.K."/>
            <person name="Cuomo C.A."/>
        </authorList>
    </citation>
    <scope>NUCLEOTIDE SEQUENCE [LARGE SCALE GENOMIC DNA]</scope>
    <source>
        <strain evidence="2 3">UAMH5409</strain>
    </source>
</reference>
<dbReference type="AlphaFoldDB" id="A0A2B7XRF8"/>
<dbReference type="Proteomes" id="UP000223968">
    <property type="component" value="Unassembled WGS sequence"/>
</dbReference>
<feature type="compositionally biased region" description="Basic and acidic residues" evidence="1">
    <location>
        <begin position="128"/>
        <end position="144"/>
    </location>
</feature>
<evidence type="ECO:0000313" key="2">
    <source>
        <dbReference type="EMBL" id="PGH11539.1"/>
    </source>
</evidence>
<feature type="region of interest" description="Disordered" evidence="1">
    <location>
        <begin position="1"/>
        <end position="42"/>
    </location>
</feature>
<evidence type="ECO:0000313" key="3">
    <source>
        <dbReference type="Proteomes" id="UP000223968"/>
    </source>
</evidence>
<keyword evidence="3" id="KW-1185">Reference proteome</keyword>
<accession>A0A2B7XRF8</accession>
<comment type="caution">
    <text evidence="2">The sequence shown here is derived from an EMBL/GenBank/DDBJ whole genome shotgun (WGS) entry which is preliminary data.</text>
</comment>
<organism evidence="2 3">
    <name type="scientific">Helicocarpus griseus UAMH5409</name>
    <dbReference type="NCBI Taxonomy" id="1447875"/>
    <lineage>
        <taxon>Eukaryota</taxon>
        <taxon>Fungi</taxon>
        <taxon>Dikarya</taxon>
        <taxon>Ascomycota</taxon>
        <taxon>Pezizomycotina</taxon>
        <taxon>Eurotiomycetes</taxon>
        <taxon>Eurotiomycetidae</taxon>
        <taxon>Onygenales</taxon>
        <taxon>Ajellomycetaceae</taxon>
        <taxon>Helicocarpus</taxon>
    </lineage>
</organism>
<protein>
    <submittedName>
        <fullName evidence="2">Uncharacterized protein</fullName>
    </submittedName>
</protein>
<name>A0A2B7XRF8_9EURO</name>
<evidence type="ECO:0000256" key="1">
    <source>
        <dbReference type="SAM" id="MobiDB-lite"/>
    </source>
</evidence>
<feature type="compositionally biased region" description="Gly residues" evidence="1">
    <location>
        <begin position="80"/>
        <end position="92"/>
    </location>
</feature>
<gene>
    <name evidence="2" type="ORF">AJ79_04796</name>
</gene>
<dbReference type="OrthoDB" id="3913483at2759"/>
<feature type="compositionally biased region" description="Basic and acidic residues" evidence="1">
    <location>
        <begin position="1"/>
        <end position="19"/>
    </location>
</feature>
<feature type="region of interest" description="Disordered" evidence="1">
    <location>
        <begin position="55"/>
        <end position="144"/>
    </location>
</feature>
<dbReference type="EMBL" id="PDNB01000071">
    <property type="protein sequence ID" value="PGH11539.1"/>
    <property type="molecule type" value="Genomic_DNA"/>
</dbReference>